<dbReference type="GO" id="GO:0036430">
    <property type="term" value="F:CMP kinase activity"/>
    <property type="evidence" value="ECO:0007669"/>
    <property type="project" value="RHEA"/>
</dbReference>
<evidence type="ECO:0000256" key="6">
    <source>
        <dbReference type="ARBA" id="ARBA00022840"/>
    </source>
</evidence>
<name>A0A3B1BW06_9ZZZZ</name>
<dbReference type="GO" id="GO:0005829">
    <property type="term" value="C:cytosol"/>
    <property type="evidence" value="ECO:0007669"/>
    <property type="project" value="TreeGrafter"/>
</dbReference>
<comment type="catalytic activity">
    <reaction evidence="8">
        <text>CMP + ATP = CDP + ADP</text>
        <dbReference type="Rhea" id="RHEA:11600"/>
        <dbReference type="ChEBI" id="CHEBI:30616"/>
        <dbReference type="ChEBI" id="CHEBI:58069"/>
        <dbReference type="ChEBI" id="CHEBI:60377"/>
        <dbReference type="ChEBI" id="CHEBI:456216"/>
        <dbReference type="EC" id="2.7.4.25"/>
    </reaction>
</comment>
<dbReference type="InterPro" id="IPR003136">
    <property type="entry name" value="Cytidylate_kin"/>
</dbReference>
<sequence length="230" mass="25367">MTHPYNCHDNFVVAIDGPAGSGKSTMAKLLAKEIDGVYVDTGAMYRAVTAYALNSSIDTSDEEAVSQMAKNIRIEFERDGNTQQKVFVNGVDFTARIREPDVNDHVSTVAAYPAVRRLMVTKQRAMGRHGRIVMEGRDIGTNVFPSARFKFFLTADDDIRADRRLKELGNAGHTVSKDGVLKNIQARDKKDSEREESPLLKAEGALEISTTDLTIDEVLQKMLKSLVSGS</sequence>
<evidence type="ECO:0000256" key="7">
    <source>
        <dbReference type="ARBA" id="ARBA00047615"/>
    </source>
</evidence>
<feature type="domain" description="Cytidylate kinase" evidence="9">
    <location>
        <begin position="13"/>
        <end position="225"/>
    </location>
</feature>
<dbReference type="HAMAP" id="MF_00238">
    <property type="entry name" value="Cytidyl_kinase_type1"/>
    <property type="match status" value="1"/>
</dbReference>
<dbReference type="Pfam" id="PF02224">
    <property type="entry name" value="Cytidylate_kin"/>
    <property type="match status" value="1"/>
</dbReference>
<dbReference type="EMBL" id="UOGC01000133">
    <property type="protein sequence ID" value="VAX22119.1"/>
    <property type="molecule type" value="Genomic_DNA"/>
</dbReference>
<dbReference type="PANTHER" id="PTHR21299:SF2">
    <property type="entry name" value="CYTIDYLATE KINASE"/>
    <property type="match status" value="1"/>
</dbReference>
<evidence type="ECO:0000256" key="5">
    <source>
        <dbReference type="ARBA" id="ARBA00022777"/>
    </source>
</evidence>
<protein>
    <recommendedName>
        <fullName evidence="2">(d)CMP kinase</fullName>
        <ecNumber evidence="2">2.7.4.25</ecNumber>
    </recommendedName>
</protein>
<organism evidence="10">
    <name type="scientific">hydrothermal vent metagenome</name>
    <dbReference type="NCBI Taxonomy" id="652676"/>
    <lineage>
        <taxon>unclassified sequences</taxon>
        <taxon>metagenomes</taxon>
        <taxon>ecological metagenomes</taxon>
    </lineage>
</organism>
<dbReference type="Gene3D" id="3.40.50.300">
    <property type="entry name" value="P-loop containing nucleotide triphosphate hydrolases"/>
    <property type="match status" value="1"/>
</dbReference>
<gene>
    <name evidence="10" type="ORF">MNBD_NITROSPINAE01-986</name>
</gene>
<keyword evidence="6" id="KW-0067">ATP-binding</keyword>
<dbReference type="InterPro" id="IPR011994">
    <property type="entry name" value="Cytidylate_kinase_dom"/>
</dbReference>
<evidence type="ECO:0000256" key="2">
    <source>
        <dbReference type="ARBA" id="ARBA00012906"/>
    </source>
</evidence>
<keyword evidence="4" id="KW-0547">Nucleotide-binding</keyword>
<evidence type="ECO:0000259" key="9">
    <source>
        <dbReference type="Pfam" id="PF02224"/>
    </source>
</evidence>
<dbReference type="PANTHER" id="PTHR21299">
    <property type="entry name" value="CYTIDYLATE KINASE/PANTOATE-BETA-ALANINE LIGASE"/>
    <property type="match status" value="1"/>
</dbReference>
<dbReference type="AlphaFoldDB" id="A0A3B1BW06"/>
<comment type="similarity">
    <text evidence="1">Belongs to the cytidylate kinase family. Type 1 subfamily.</text>
</comment>
<evidence type="ECO:0000256" key="8">
    <source>
        <dbReference type="ARBA" id="ARBA00048478"/>
    </source>
</evidence>
<keyword evidence="3 10" id="KW-0808">Transferase</keyword>
<comment type="catalytic activity">
    <reaction evidence="7">
        <text>dCMP + ATP = dCDP + ADP</text>
        <dbReference type="Rhea" id="RHEA:25094"/>
        <dbReference type="ChEBI" id="CHEBI:30616"/>
        <dbReference type="ChEBI" id="CHEBI:57566"/>
        <dbReference type="ChEBI" id="CHEBI:58593"/>
        <dbReference type="ChEBI" id="CHEBI:456216"/>
        <dbReference type="EC" id="2.7.4.25"/>
    </reaction>
</comment>
<dbReference type="NCBIfam" id="TIGR00017">
    <property type="entry name" value="cmk"/>
    <property type="match status" value="1"/>
</dbReference>
<reference evidence="10" key="1">
    <citation type="submission" date="2018-06" db="EMBL/GenBank/DDBJ databases">
        <authorList>
            <person name="Zhirakovskaya E."/>
        </authorList>
    </citation>
    <scope>NUCLEOTIDE SEQUENCE</scope>
</reference>
<dbReference type="GO" id="GO:0036431">
    <property type="term" value="F:dCMP kinase activity"/>
    <property type="evidence" value="ECO:0007669"/>
    <property type="project" value="InterPro"/>
</dbReference>
<dbReference type="InterPro" id="IPR027417">
    <property type="entry name" value="P-loop_NTPase"/>
</dbReference>
<dbReference type="GO" id="GO:0015949">
    <property type="term" value="P:nucleobase-containing small molecule interconversion"/>
    <property type="evidence" value="ECO:0007669"/>
    <property type="project" value="TreeGrafter"/>
</dbReference>
<accession>A0A3B1BW06</accession>
<evidence type="ECO:0000256" key="3">
    <source>
        <dbReference type="ARBA" id="ARBA00022679"/>
    </source>
</evidence>
<proteinExistence type="inferred from homology"/>
<dbReference type="EC" id="2.7.4.25" evidence="2"/>
<dbReference type="SUPFAM" id="SSF52540">
    <property type="entry name" value="P-loop containing nucleoside triphosphate hydrolases"/>
    <property type="match status" value="1"/>
</dbReference>
<dbReference type="CDD" id="cd02020">
    <property type="entry name" value="CMPK"/>
    <property type="match status" value="1"/>
</dbReference>
<dbReference type="GO" id="GO:0005524">
    <property type="term" value="F:ATP binding"/>
    <property type="evidence" value="ECO:0007669"/>
    <property type="project" value="UniProtKB-KW"/>
</dbReference>
<keyword evidence="5 10" id="KW-0418">Kinase</keyword>
<evidence type="ECO:0000256" key="4">
    <source>
        <dbReference type="ARBA" id="ARBA00022741"/>
    </source>
</evidence>
<evidence type="ECO:0000256" key="1">
    <source>
        <dbReference type="ARBA" id="ARBA00009427"/>
    </source>
</evidence>
<evidence type="ECO:0000313" key="10">
    <source>
        <dbReference type="EMBL" id="VAX22119.1"/>
    </source>
</evidence>